<protein>
    <recommendedName>
        <fullName evidence="3">Apple domain-containing protein</fullName>
    </recommendedName>
</protein>
<evidence type="ECO:0000256" key="1">
    <source>
        <dbReference type="SAM" id="MobiDB-lite"/>
    </source>
</evidence>
<gene>
    <name evidence="4" type="ORF">ZT3D7_G92</name>
</gene>
<evidence type="ECO:0000313" key="4">
    <source>
        <dbReference type="EMBL" id="SMQ44948.1"/>
    </source>
</evidence>
<organism evidence="4 5">
    <name type="scientific">Zymoseptoria tritici (strain ST99CH_3D7)</name>
    <dbReference type="NCBI Taxonomy" id="1276538"/>
    <lineage>
        <taxon>Eukaryota</taxon>
        <taxon>Fungi</taxon>
        <taxon>Dikarya</taxon>
        <taxon>Ascomycota</taxon>
        <taxon>Pezizomycotina</taxon>
        <taxon>Dothideomycetes</taxon>
        <taxon>Dothideomycetidae</taxon>
        <taxon>Mycosphaerellales</taxon>
        <taxon>Mycosphaerellaceae</taxon>
        <taxon>Zymoseptoria</taxon>
    </lineage>
</organism>
<dbReference type="EMBL" id="LT853692">
    <property type="protein sequence ID" value="SMQ44948.1"/>
    <property type="molecule type" value="Genomic_DNA"/>
</dbReference>
<accession>A0A1X7RBY3</accession>
<keyword evidence="5" id="KW-1185">Reference proteome</keyword>
<evidence type="ECO:0000313" key="5">
    <source>
        <dbReference type="Proteomes" id="UP000215127"/>
    </source>
</evidence>
<feature type="region of interest" description="Disordered" evidence="1">
    <location>
        <begin position="159"/>
        <end position="221"/>
    </location>
</feature>
<feature type="signal peptide" evidence="2">
    <location>
        <begin position="1"/>
        <end position="19"/>
    </location>
</feature>
<dbReference type="InterPro" id="IPR003609">
    <property type="entry name" value="Pan_app"/>
</dbReference>
<dbReference type="PROSITE" id="PS50948">
    <property type="entry name" value="PAN"/>
    <property type="match status" value="1"/>
</dbReference>
<keyword evidence="2" id="KW-0732">Signal</keyword>
<dbReference type="AlphaFoldDB" id="A0A1X7RBY3"/>
<dbReference type="STRING" id="1276538.A0A1X7RBY3"/>
<evidence type="ECO:0000256" key="2">
    <source>
        <dbReference type="SAM" id="SignalP"/>
    </source>
</evidence>
<proteinExistence type="predicted"/>
<feature type="chain" id="PRO_5012349571" description="Apple domain-containing protein" evidence="2">
    <location>
        <begin position="20"/>
        <end position="967"/>
    </location>
</feature>
<reference evidence="4 5" key="1">
    <citation type="submission" date="2016-06" db="EMBL/GenBank/DDBJ databases">
        <authorList>
            <person name="Kjaerup R.B."/>
            <person name="Dalgaard T.S."/>
            <person name="Juul-Madsen H.R."/>
        </authorList>
    </citation>
    <scope>NUCLEOTIDE SEQUENCE [LARGE SCALE GENOMIC DNA]</scope>
</reference>
<feature type="domain" description="Apple" evidence="3">
    <location>
        <begin position="687"/>
        <end position="765"/>
    </location>
</feature>
<evidence type="ECO:0000259" key="3">
    <source>
        <dbReference type="PROSITE" id="PS50948"/>
    </source>
</evidence>
<name>A0A1X7RBY3_ZYMT9</name>
<dbReference type="Proteomes" id="UP000215127">
    <property type="component" value="Chromosome 1"/>
</dbReference>
<sequence length="967" mass="98721">MRSTLFTCLVASLSWVASAEPVSSTKNVCNSRPYSDYACLAHYAPAVNYCKQKYPSKVVCQTIKTVKTVTSTKPAQCGPTPAKYHARDANANANADAELESRDNGDAWKWNQLKKKRQNELQTFCRCIGYPRTRYIVETVFTSTATVYTSKKCTTPIPKTTTTSGRTISTTRATSTTSRLTSTTATARRTSTTTSSKSTTTSGRSTTSKTTTTSASTSASTRTTTASTTTAFSTTASATTSSPAQCTPTTSFPGPSGACTYKKICGSALNGSALGDGTTESTESACLAKCDAMNSASTSPCKGYEYKAATGACQLLGGIHGTYDYKGLSAATLITCTTSSTSVQSTTSQTTLTTVSSATTTSTQTTTTSLTTSTITQPAASTTCDVISDGGFEDVPEDKVGSFNTMAGNWKVSGAASFQSNQGADKTPYGSKFASVLGGGGGGSNSLSQVVSNVVPNTQYTLAYSYKGTFAAAYGTCNLIMQYAGVEIDRVSITVNPGTSAPDWATRTQAVSLAASSGNFVVSSSCSNGATLALDVDNFALVGQSSACGGTSTPTSTTTASTTTSSQRFCATLGGKCGIAGPGGDCCGDLRCDLPDGATDGKCRAPAPTCPSDQAMCGSICCVEGETCEQGSCYCSSGFFPNYQKDASNCGFCGNQCPSDKSKCSDGVCIAPTCDKNAVNSGPSGNCQFQQSCDIALSGRALNGVGPITLATESACLAECDAANNAQNAPCQAYSYVVSTGSCQLLATITGSRSSDGVNGGLAICPAPACSSATSPLKPDYDNDKNACGSCGNKCPDGNICSEGSCVTLPATCPADQFPCGTTCCGQGESCDGSSCFCPTSPDKDYSGDFSNCGSNKCANGQTCSNSVCTTPAPKCVAGSELQGPVCGYARQCDQAFTGGELPGTTTQSKGSDCLALCDALNTPGRPSCNDYNYVVATGSCQLFSSAQGVVSQKGTISGYVYTCGDE</sequence>